<dbReference type="PANTHER" id="PTHR19920:SF0">
    <property type="entry name" value="CYTOSOLIC IRON-SULFUR PROTEIN ASSEMBLY PROTEIN CIAO1-RELATED"/>
    <property type="match status" value="1"/>
</dbReference>
<proteinExistence type="predicted"/>
<evidence type="ECO:0000313" key="2">
    <source>
        <dbReference type="EMBL" id="CAD8083966.1"/>
    </source>
</evidence>
<protein>
    <recommendedName>
        <fullName evidence="4">WD40-repeat-containing domain</fullName>
    </recommendedName>
</protein>
<dbReference type="GO" id="GO:0016226">
    <property type="term" value="P:iron-sulfur cluster assembly"/>
    <property type="evidence" value="ECO:0007669"/>
    <property type="project" value="TreeGrafter"/>
</dbReference>
<dbReference type="SMART" id="SM00320">
    <property type="entry name" value="WD40"/>
    <property type="match status" value="4"/>
</dbReference>
<keyword evidence="1" id="KW-0853">WD repeat</keyword>
<evidence type="ECO:0000256" key="1">
    <source>
        <dbReference type="PROSITE-ProRule" id="PRU00221"/>
    </source>
</evidence>
<dbReference type="OrthoDB" id="412867at2759"/>
<dbReference type="PANTHER" id="PTHR19920">
    <property type="entry name" value="WD40 PROTEIN CIAO1"/>
    <property type="match status" value="1"/>
</dbReference>
<comment type="caution">
    <text evidence="2">The sequence shown here is derived from an EMBL/GenBank/DDBJ whole genome shotgun (WGS) entry which is preliminary data.</text>
</comment>
<dbReference type="InterPro" id="IPR001680">
    <property type="entry name" value="WD40_rpt"/>
</dbReference>
<dbReference type="Proteomes" id="UP000692954">
    <property type="component" value="Unassembled WGS sequence"/>
</dbReference>
<reference evidence="2" key="1">
    <citation type="submission" date="2021-01" db="EMBL/GenBank/DDBJ databases">
        <authorList>
            <consortium name="Genoscope - CEA"/>
            <person name="William W."/>
        </authorList>
    </citation>
    <scope>NUCLEOTIDE SEQUENCE</scope>
</reference>
<feature type="repeat" description="WD" evidence="1">
    <location>
        <begin position="273"/>
        <end position="295"/>
    </location>
</feature>
<organism evidence="2 3">
    <name type="scientific">Paramecium sonneborni</name>
    <dbReference type="NCBI Taxonomy" id="65129"/>
    <lineage>
        <taxon>Eukaryota</taxon>
        <taxon>Sar</taxon>
        <taxon>Alveolata</taxon>
        <taxon>Ciliophora</taxon>
        <taxon>Intramacronucleata</taxon>
        <taxon>Oligohymenophorea</taxon>
        <taxon>Peniculida</taxon>
        <taxon>Parameciidae</taxon>
        <taxon>Paramecium</taxon>
    </lineage>
</organism>
<evidence type="ECO:0008006" key="4">
    <source>
        <dbReference type="Google" id="ProtNLM"/>
    </source>
</evidence>
<accession>A0A8S1N2G9</accession>
<dbReference type="AlphaFoldDB" id="A0A8S1N2G9"/>
<gene>
    <name evidence="2" type="ORF">PSON_ATCC_30995.1.T0460007</name>
</gene>
<dbReference type="PROSITE" id="PS50082">
    <property type="entry name" value="WD_REPEATS_2"/>
    <property type="match status" value="1"/>
</dbReference>
<dbReference type="GO" id="GO:0097361">
    <property type="term" value="C:cytosolic [4Fe-4S] assembly targeting complex"/>
    <property type="evidence" value="ECO:0007669"/>
    <property type="project" value="TreeGrafter"/>
</dbReference>
<dbReference type="Pfam" id="PF00400">
    <property type="entry name" value="WD40"/>
    <property type="match status" value="3"/>
</dbReference>
<sequence>MKSDEDLDRSQNHKMPIEMVLWDQDLESKNKCEYDEFFKSFIVNRIKQKKQKRISRQCYLKTNFLLQIDQLIGNTHEWIKHLNSIGFENLQYNFYEELEKQIKKFKVQELNLQSLIDQIIKVNQQWYQKIFKKLVQMKTCEVIEKCQQQLSHIETINSYIFSGEIQLKLIDDKVKQQKNCYQIVFDNSGQIMVSNSKEEIKIWNIMNGTFKLLNTFMIHKRNINCLLYSKYVNNFISCSDDSTISCWKQITQIIGSGQNHLKIILIRFIETQLFSGGHDSTIKIWNFDFQNNNLTYIYSLNGHKNGSYSITLNDSETVLASCGYENLVIWEKGSQGEWIQNDTKLESTGWNIKFINDSQLFQISDEQKINDIKIYEKIDGEFKPNKQKSISLVRDSQFSDNAFSSIIYNKEKNIILIRKNEYFYIIRKQINGKFQVAGQLKCETSSISGTLTNDAKYLIFWDEKQQKYLSYEIINL</sequence>
<evidence type="ECO:0000313" key="3">
    <source>
        <dbReference type="Proteomes" id="UP000692954"/>
    </source>
</evidence>
<dbReference type="EMBL" id="CAJJDN010000046">
    <property type="protein sequence ID" value="CAD8083966.1"/>
    <property type="molecule type" value="Genomic_DNA"/>
</dbReference>
<keyword evidence="3" id="KW-1185">Reference proteome</keyword>
<name>A0A8S1N2G9_9CILI</name>